<dbReference type="OrthoDB" id="10263751at2759"/>
<dbReference type="CDD" id="cd02947">
    <property type="entry name" value="TRX_family"/>
    <property type="match status" value="1"/>
</dbReference>
<sequence length="176" mass="18628">MSTITHIKSGKQLSGLLSANAGKLAVIDFHATWCGPCHAIAPRYEALSKQYTDALFLKCDVDACREVAREYMVTAMPTFIFLKNGKKVATVRGADVRGIESALKTHSTPSTSAAFTGKGQTLGGADPAPSPAVAAPSGGPDVLAWFNNLDPQARLFGGLILAYLVFWYFFSPSGSA</sequence>
<protein>
    <submittedName>
        <fullName evidence="4">Thioredoxin-domain-containing protein</fullName>
    </submittedName>
</protein>
<dbReference type="PROSITE" id="PS00194">
    <property type="entry name" value="THIOREDOXIN_1"/>
    <property type="match status" value="1"/>
</dbReference>
<dbReference type="PANTHER" id="PTHR46115">
    <property type="entry name" value="THIOREDOXIN-LIKE PROTEIN 1"/>
    <property type="match status" value="1"/>
</dbReference>
<organism evidence="4 5">
    <name type="scientific">Calocera cornea HHB12733</name>
    <dbReference type="NCBI Taxonomy" id="1353952"/>
    <lineage>
        <taxon>Eukaryota</taxon>
        <taxon>Fungi</taxon>
        <taxon>Dikarya</taxon>
        <taxon>Basidiomycota</taxon>
        <taxon>Agaricomycotina</taxon>
        <taxon>Dacrymycetes</taxon>
        <taxon>Dacrymycetales</taxon>
        <taxon>Dacrymycetaceae</taxon>
        <taxon>Calocera</taxon>
    </lineage>
</organism>
<keyword evidence="2" id="KW-0472">Membrane</keyword>
<dbReference type="AlphaFoldDB" id="A0A165K4E6"/>
<evidence type="ECO:0000313" key="5">
    <source>
        <dbReference type="Proteomes" id="UP000076842"/>
    </source>
</evidence>
<proteinExistence type="predicted"/>
<dbReference type="SUPFAM" id="SSF52833">
    <property type="entry name" value="Thioredoxin-like"/>
    <property type="match status" value="1"/>
</dbReference>
<dbReference type="InterPro" id="IPR013766">
    <property type="entry name" value="Thioredoxin_domain"/>
</dbReference>
<reference evidence="4 5" key="1">
    <citation type="journal article" date="2016" name="Mol. Biol. Evol.">
        <title>Comparative Genomics of Early-Diverging Mushroom-Forming Fungi Provides Insights into the Origins of Lignocellulose Decay Capabilities.</title>
        <authorList>
            <person name="Nagy L.G."/>
            <person name="Riley R."/>
            <person name="Tritt A."/>
            <person name="Adam C."/>
            <person name="Daum C."/>
            <person name="Floudas D."/>
            <person name="Sun H."/>
            <person name="Yadav J.S."/>
            <person name="Pangilinan J."/>
            <person name="Larsson K.H."/>
            <person name="Matsuura K."/>
            <person name="Barry K."/>
            <person name="Labutti K."/>
            <person name="Kuo R."/>
            <person name="Ohm R.A."/>
            <person name="Bhattacharya S.S."/>
            <person name="Shirouzu T."/>
            <person name="Yoshinaga Y."/>
            <person name="Martin F.M."/>
            <person name="Grigoriev I.V."/>
            <person name="Hibbett D.S."/>
        </authorList>
    </citation>
    <scope>NUCLEOTIDE SEQUENCE [LARGE SCALE GENOMIC DNA]</scope>
    <source>
        <strain evidence="4 5">HHB12733</strain>
    </source>
</reference>
<name>A0A165K4E6_9BASI</name>
<dbReference type="InterPro" id="IPR017937">
    <property type="entry name" value="Thioredoxin_CS"/>
</dbReference>
<evidence type="ECO:0000313" key="4">
    <source>
        <dbReference type="EMBL" id="KZT62661.1"/>
    </source>
</evidence>
<keyword evidence="5" id="KW-1185">Reference proteome</keyword>
<dbReference type="InterPro" id="IPR036249">
    <property type="entry name" value="Thioredoxin-like_sf"/>
</dbReference>
<dbReference type="EMBL" id="KV423915">
    <property type="protein sequence ID" value="KZT62661.1"/>
    <property type="molecule type" value="Genomic_DNA"/>
</dbReference>
<dbReference type="Pfam" id="PF00085">
    <property type="entry name" value="Thioredoxin"/>
    <property type="match status" value="1"/>
</dbReference>
<evidence type="ECO:0000259" key="3">
    <source>
        <dbReference type="PROSITE" id="PS51352"/>
    </source>
</evidence>
<dbReference type="InParanoid" id="A0A165K4E6"/>
<dbReference type="STRING" id="1353952.A0A165K4E6"/>
<dbReference type="Gene3D" id="3.40.30.10">
    <property type="entry name" value="Glutaredoxin"/>
    <property type="match status" value="1"/>
</dbReference>
<gene>
    <name evidence="4" type="ORF">CALCODRAFT_140047</name>
</gene>
<keyword evidence="2" id="KW-1133">Transmembrane helix</keyword>
<feature type="domain" description="Thioredoxin" evidence="3">
    <location>
        <begin position="1"/>
        <end position="108"/>
    </location>
</feature>
<dbReference type="PRINTS" id="PR00421">
    <property type="entry name" value="THIOREDOXIN"/>
</dbReference>
<evidence type="ECO:0000256" key="1">
    <source>
        <dbReference type="ARBA" id="ARBA00023157"/>
    </source>
</evidence>
<keyword evidence="2" id="KW-0812">Transmembrane</keyword>
<dbReference type="PROSITE" id="PS51352">
    <property type="entry name" value="THIOREDOXIN_2"/>
    <property type="match status" value="1"/>
</dbReference>
<accession>A0A165K4E6</accession>
<keyword evidence="1" id="KW-1015">Disulfide bond</keyword>
<dbReference type="Proteomes" id="UP000076842">
    <property type="component" value="Unassembled WGS sequence"/>
</dbReference>
<feature type="transmembrane region" description="Helical" evidence="2">
    <location>
        <begin position="153"/>
        <end position="170"/>
    </location>
</feature>
<evidence type="ECO:0000256" key="2">
    <source>
        <dbReference type="SAM" id="Phobius"/>
    </source>
</evidence>